<feature type="domain" description="Protein kinase" evidence="4">
    <location>
        <begin position="37"/>
        <end position="299"/>
    </location>
</feature>
<keyword evidence="5" id="KW-0808">Transferase</keyword>
<sequence length="671" mass="74075">MSLCINPHCPQSDHPGNDGSQFCRSCGSDLLLLGRYRVMRLLSDKSGFGRVYEAFDRSTPKILKILKEHYSHHVKAVELFRQEAIVLGQLPHPGIPAIEPQSYFEFYPKGSSEPLHCIIMEKIEGPNLKEWMQQQGNNPISEKQALNWLKQLAEILHLVHGKNYFHRDIKPENIMLRANGQLVLVDFGAAREMTYTYLAQMGNTGGTRISSAGYTPPEQEKGRAVPQSDFYALGYTLIYLLTGKPPTDPDMYDSLHNELRWHRFAPQVSPALAYVIDRLIAPQASARPQNTEELLQMLARVEKAQSEKKPASPQAVVSTLVQDQARLGSTHLGPVGLRSRRWLWGGALALLLVAGGYTLWQLKPEHFLQATRTEQATMLKTLEGHAGTVRCLTFTPDGQRLITGSNDQTIKVWNVDTGQLLFTLTGHTSAIRSLTVKSDGSTLVSGSDDQTIKLWNLGNGQEIGTLKGHTSYLNAVAISPDGRLLASASADQTMRLWDLSTKQELRLFSGHSSYVNSVVFSPDGKLLASASADRTIKLWAVATGELLRTLEGHSSYVNAIVFTPDGANLITASADQTIRVWNAATGAEERLLKGHISFVEDIAISPDGQYLLSGSADQTLKLWDLRTGNLLRSLTGFNAHIKQFTPSPNWQSVAVAVETTVKIAQLPRRAN</sequence>
<organism evidence="5">
    <name type="scientific">Leptolyngbya sp. NK1-12</name>
    <dbReference type="NCBI Taxonomy" id="2547451"/>
    <lineage>
        <taxon>Bacteria</taxon>
        <taxon>Bacillati</taxon>
        <taxon>Cyanobacteriota</taxon>
        <taxon>Cyanophyceae</taxon>
        <taxon>Leptolyngbyales</taxon>
        <taxon>Leptolyngbyaceae</taxon>
        <taxon>Leptolyngbya group</taxon>
        <taxon>Leptolyngbya</taxon>
    </lineage>
</organism>
<dbReference type="GO" id="GO:0005524">
    <property type="term" value="F:ATP binding"/>
    <property type="evidence" value="ECO:0007669"/>
    <property type="project" value="InterPro"/>
</dbReference>
<dbReference type="InterPro" id="IPR020472">
    <property type="entry name" value="WD40_PAC1"/>
</dbReference>
<dbReference type="EMBL" id="CP053586">
    <property type="protein sequence ID" value="WNZ21761.1"/>
    <property type="molecule type" value="Genomic_DNA"/>
</dbReference>
<dbReference type="InterPro" id="IPR001680">
    <property type="entry name" value="WD40_rpt"/>
</dbReference>
<dbReference type="Pfam" id="PF25173">
    <property type="entry name" value="Beta-prop_WDR3_1st"/>
    <property type="match status" value="1"/>
</dbReference>
<evidence type="ECO:0000256" key="2">
    <source>
        <dbReference type="ARBA" id="ARBA00022737"/>
    </source>
</evidence>
<dbReference type="RefSeq" id="WP_316433061.1">
    <property type="nucleotide sequence ID" value="NZ_CP053586.1"/>
</dbReference>
<keyword evidence="5" id="KW-0418">Kinase</keyword>
<dbReference type="PROSITE" id="PS50011">
    <property type="entry name" value="PROTEIN_KINASE_DOM"/>
    <property type="match status" value="1"/>
</dbReference>
<dbReference type="PANTHER" id="PTHR22847">
    <property type="entry name" value="WD40 REPEAT PROTEIN"/>
    <property type="match status" value="1"/>
</dbReference>
<dbReference type="InterPro" id="IPR000719">
    <property type="entry name" value="Prot_kinase_dom"/>
</dbReference>
<dbReference type="PANTHER" id="PTHR22847:SF637">
    <property type="entry name" value="WD REPEAT DOMAIN 5B"/>
    <property type="match status" value="1"/>
</dbReference>
<feature type="repeat" description="WD" evidence="3">
    <location>
        <begin position="592"/>
        <end position="633"/>
    </location>
</feature>
<dbReference type="InterPro" id="IPR019775">
    <property type="entry name" value="WD40_repeat_CS"/>
</dbReference>
<feature type="repeat" description="WD" evidence="3">
    <location>
        <begin position="508"/>
        <end position="549"/>
    </location>
</feature>
<keyword evidence="1 3" id="KW-0853">WD repeat</keyword>
<dbReference type="Pfam" id="PF00400">
    <property type="entry name" value="WD40"/>
    <property type="match status" value="2"/>
</dbReference>
<dbReference type="InterPro" id="IPR036322">
    <property type="entry name" value="WD40_repeat_dom_sf"/>
</dbReference>
<dbReference type="NCBIfam" id="NF045510">
    <property type="entry name" value="4Cys_prefix_kin"/>
    <property type="match status" value="1"/>
</dbReference>
<dbReference type="Gene3D" id="1.10.510.10">
    <property type="entry name" value="Transferase(Phosphotransferase) domain 1"/>
    <property type="match status" value="1"/>
</dbReference>
<feature type="repeat" description="WD" evidence="3">
    <location>
        <begin position="382"/>
        <end position="423"/>
    </location>
</feature>
<dbReference type="AlphaFoldDB" id="A0AA96WI55"/>
<feature type="repeat" description="WD" evidence="3">
    <location>
        <begin position="466"/>
        <end position="507"/>
    </location>
</feature>
<feature type="repeat" description="WD" evidence="3">
    <location>
        <begin position="550"/>
        <end position="591"/>
    </location>
</feature>
<name>A0AA96WI55_9CYAN</name>
<evidence type="ECO:0000256" key="1">
    <source>
        <dbReference type="ARBA" id="ARBA00022574"/>
    </source>
</evidence>
<keyword evidence="2" id="KW-0677">Repeat</keyword>
<dbReference type="Gene3D" id="2.130.10.10">
    <property type="entry name" value="YVTN repeat-like/Quinoprotein amine dehydrogenase"/>
    <property type="match status" value="3"/>
</dbReference>
<dbReference type="InterPro" id="IPR008271">
    <property type="entry name" value="Ser/Thr_kinase_AS"/>
</dbReference>
<protein>
    <submittedName>
        <fullName evidence="5">Protein kinase</fullName>
    </submittedName>
</protein>
<dbReference type="PROSITE" id="PS50294">
    <property type="entry name" value="WD_REPEATS_REGION"/>
    <property type="match status" value="6"/>
</dbReference>
<dbReference type="PROSITE" id="PS50082">
    <property type="entry name" value="WD_REPEATS_2"/>
    <property type="match status" value="6"/>
</dbReference>
<dbReference type="InterPro" id="IPR015943">
    <property type="entry name" value="WD40/YVTN_repeat-like_dom_sf"/>
</dbReference>
<dbReference type="SMART" id="SM00220">
    <property type="entry name" value="S_TKc"/>
    <property type="match status" value="1"/>
</dbReference>
<dbReference type="SUPFAM" id="SSF56112">
    <property type="entry name" value="Protein kinase-like (PK-like)"/>
    <property type="match status" value="1"/>
</dbReference>
<dbReference type="CDD" id="cd14014">
    <property type="entry name" value="STKc_PknB_like"/>
    <property type="match status" value="1"/>
</dbReference>
<dbReference type="PRINTS" id="PR00320">
    <property type="entry name" value="GPROTEINBRPT"/>
</dbReference>
<dbReference type="SMART" id="SM00320">
    <property type="entry name" value="WD40"/>
    <property type="match status" value="6"/>
</dbReference>
<dbReference type="Pfam" id="PF00069">
    <property type="entry name" value="Pkinase"/>
    <property type="match status" value="1"/>
</dbReference>
<gene>
    <name evidence="5" type="ORF">HJG54_02010</name>
</gene>
<evidence type="ECO:0000259" key="4">
    <source>
        <dbReference type="PROSITE" id="PS50011"/>
    </source>
</evidence>
<proteinExistence type="predicted"/>
<dbReference type="CDD" id="cd00200">
    <property type="entry name" value="WD40"/>
    <property type="match status" value="1"/>
</dbReference>
<accession>A0AA96WI55</accession>
<reference evidence="5" key="1">
    <citation type="submission" date="2020-05" db="EMBL/GenBank/DDBJ databases">
        <authorList>
            <person name="Zhu T."/>
            <person name="Keshari N."/>
            <person name="Lu X."/>
        </authorList>
    </citation>
    <scope>NUCLEOTIDE SEQUENCE</scope>
    <source>
        <strain evidence="5">NK1-12</strain>
    </source>
</reference>
<evidence type="ECO:0000313" key="5">
    <source>
        <dbReference type="EMBL" id="WNZ21761.1"/>
    </source>
</evidence>
<dbReference type="SUPFAM" id="SSF50978">
    <property type="entry name" value="WD40 repeat-like"/>
    <property type="match status" value="1"/>
</dbReference>
<evidence type="ECO:0000256" key="3">
    <source>
        <dbReference type="PROSITE-ProRule" id="PRU00221"/>
    </source>
</evidence>
<dbReference type="PROSITE" id="PS00108">
    <property type="entry name" value="PROTEIN_KINASE_ST"/>
    <property type="match status" value="1"/>
</dbReference>
<feature type="repeat" description="WD" evidence="3">
    <location>
        <begin position="424"/>
        <end position="465"/>
    </location>
</feature>
<dbReference type="PROSITE" id="PS00678">
    <property type="entry name" value="WD_REPEATS_1"/>
    <property type="match status" value="5"/>
</dbReference>
<dbReference type="InterPro" id="IPR011009">
    <property type="entry name" value="Kinase-like_dom_sf"/>
</dbReference>
<dbReference type="Gene3D" id="3.30.200.20">
    <property type="entry name" value="Phosphorylase Kinase, domain 1"/>
    <property type="match status" value="1"/>
</dbReference>
<dbReference type="GO" id="GO:0004672">
    <property type="term" value="F:protein kinase activity"/>
    <property type="evidence" value="ECO:0007669"/>
    <property type="project" value="InterPro"/>
</dbReference>